<gene>
    <name evidence="2" type="ordered locus">Mtc_1873</name>
</gene>
<dbReference type="GeneID" id="11972020"/>
<feature type="transmembrane region" description="Helical" evidence="1">
    <location>
        <begin position="69"/>
        <end position="96"/>
    </location>
</feature>
<evidence type="ECO:0000313" key="2">
    <source>
        <dbReference type="EMBL" id="AFD00614.1"/>
    </source>
</evidence>
<feature type="transmembrane region" description="Helical" evidence="1">
    <location>
        <begin position="154"/>
        <end position="187"/>
    </location>
</feature>
<sequence length="191" mass="19946">MDEKFKKAIIAGVVCGVILIVLSFIYTVGIRLAFGSELQSWLSELQSWLEQYNAGYAPEQGIPEVPMGVIIAGAASLILIALGALAFIGAGLLAAIMGAQYIKTRNDALIAGAVAGAAAEVVHRPFAMIFSIVMDIVSPLTIAQYGTTPTMISAAWSALGQLICCFPVVLVCGVVLSLLGALAYAMLKLKV</sequence>
<dbReference type="AlphaFoldDB" id="H8IAV9"/>
<dbReference type="HOGENOM" id="CLU_1418687_0_0_2"/>
<keyword evidence="1" id="KW-0472">Membrane</keyword>
<feature type="transmembrane region" description="Helical" evidence="1">
    <location>
        <begin position="9"/>
        <end position="34"/>
    </location>
</feature>
<evidence type="ECO:0000313" key="3">
    <source>
        <dbReference type="Proteomes" id="UP000005233"/>
    </source>
</evidence>
<dbReference type="Proteomes" id="UP000005233">
    <property type="component" value="Chromosome"/>
</dbReference>
<dbReference type="RefSeq" id="WP_014406445.1">
    <property type="nucleotide sequence ID" value="NC_017034.1"/>
</dbReference>
<name>H8IAV9_METCZ</name>
<proteinExistence type="predicted"/>
<keyword evidence="1" id="KW-1133">Transmembrane helix</keyword>
<protein>
    <submittedName>
        <fullName evidence="2">Uncharacterized protein</fullName>
    </submittedName>
</protein>
<evidence type="ECO:0000256" key="1">
    <source>
        <dbReference type="SAM" id="Phobius"/>
    </source>
</evidence>
<dbReference type="KEGG" id="mez:Mtc_1873"/>
<keyword evidence="1" id="KW-0812">Transmembrane</keyword>
<reference evidence="2 3" key="1">
    <citation type="journal article" date="2012" name="J. Bacteriol.">
        <title>Complete genome sequence of a thermophilic methanogen, Methanocella conradii HZ254, isolated from Chinese rice field soil.</title>
        <authorList>
            <person name="Lu Z."/>
            <person name="Lu Y."/>
        </authorList>
    </citation>
    <scope>NUCLEOTIDE SEQUENCE [LARGE SCALE GENOMIC DNA]</scope>
    <source>
        <strain evidence="3">DSM 24694 / JCM 17849 / CGMCC 1.5162 / HZ254</strain>
    </source>
</reference>
<accession>H8IAV9</accession>
<dbReference type="EMBL" id="CP003243">
    <property type="protein sequence ID" value="AFD00614.1"/>
    <property type="molecule type" value="Genomic_DNA"/>
</dbReference>
<keyword evidence="3" id="KW-1185">Reference proteome</keyword>
<organism evidence="2 3">
    <name type="scientific">Methanocella conradii (strain DSM 24694 / JCM 17849 / CGMCC 1.5162 / HZ254)</name>
    <dbReference type="NCBI Taxonomy" id="1041930"/>
    <lineage>
        <taxon>Archaea</taxon>
        <taxon>Methanobacteriati</taxon>
        <taxon>Methanobacteriota</taxon>
        <taxon>Stenosarchaea group</taxon>
        <taxon>Methanomicrobia</taxon>
        <taxon>Methanocellales</taxon>
        <taxon>Methanocellaceae</taxon>
        <taxon>Methanocella</taxon>
    </lineage>
</organism>